<accession>A0AAD8AQI4</accession>
<evidence type="ECO:0000313" key="2">
    <source>
        <dbReference type="Proteomes" id="UP001233172"/>
    </source>
</evidence>
<reference evidence="1" key="2">
    <citation type="submission" date="2023-04" db="EMBL/GenBank/DDBJ databases">
        <authorList>
            <person name="Bu L."/>
            <person name="Lu L."/>
            <person name="Laidemitt M.R."/>
            <person name="Zhang S.M."/>
            <person name="Mutuku M."/>
            <person name="Mkoji G."/>
            <person name="Steinauer M."/>
            <person name="Loker E.S."/>
        </authorList>
    </citation>
    <scope>NUCLEOTIDE SEQUENCE</scope>
    <source>
        <strain evidence="1">KasaAsao</strain>
        <tissue evidence="1">Whole Snail</tissue>
    </source>
</reference>
<name>A0AAD8AQI4_BIOPF</name>
<comment type="caution">
    <text evidence="1">The sequence shown here is derived from an EMBL/GenBank/DDBJ whole genome shotgun (WGS) entry which is preliminary data.</text>
</comment>
<evidence type="ECO:0000313" key="1">
    <source>
        <dbReference type="EMBL" id="KAK0040559.1"/>
    </source>
</evidence>
<dbReference type="Proteomes" id="UP001233172">
    <property type="component" value="Unassembled WGS sequence"/>
</dbReference>
<organism evidence="1 2">
    <name type="scientific">Biomphalaria pfeifferi</name>
    <name type="common">Bloodfluke planorb</name>
    <name type="synonym">Freshwater snail</name>
    <dbReference type="NCBI Taxonomy" id="112525"/>
    <lineage>
        <taxon>Eukaryota</taxon>
        <taxon>Metazoa</taxon>
        <taxon>Spiralia</taxon>
        <taxon>Lophotrochozoa</taxon>
        <taxon>Mollusca</taxon>
        <taxon>Gastropoda</taxon>
        <taxon>Heterobranchia</taxon>
        <taxon>Euthyneura</taxon>
        <taxon>Panpulmonata</taxon>
        <taxon>Hygrophila</taxon>
        <taxon>Lymnaeoidea</taxon>
        <taxon>Planorbidae</taxon>
        <taxon>Biomphalaria</taxon>
    </lineage>
</organism>
<gene>
    <name evidence="1" type="ORF">Bpfe_030017</name>
</gene>
<dbReference type="EMBL" id="JASAOG010000318">
    <property type="protein sequence ID" value="KAK0040559.1"/>
    <property type="molecule type" value="Genomic_DNA"/>
</dbReference>
<reference evidence="1" key="1">
    <citation type="journal article" date="2023" name="PLoS Negl. Trop. Dis.">
        <title>A genome sequence for Biomphalaria pfeifferi, the major vector snail for the human-infecting parasite Schistosoma mansoni.</title>
        <authorList>
            <person name="Bu L."/>
            <person name="Lu L."/>
            <person name="Laidemitt M.R."/>
            <person name="Zhang S.M."/>
            <person name="Mutuku M."/>
            <person name="Mkoji G."/>
            <person name="Steinauer M."/>
            <person name="Loker E.S."/>
        </authorList>
    </citation>
    <scope>NUCLEOTIDE SEQUENCE</scope>
    <source>
        <strain evidence="1">KasaAsao</strain>
    </source>
</reference>
<keyword evidence="2" id="KW-1185">Reference proteome</keyword>
<proteinExistence type="predicted"/>
<protein>
    <submittedName>
        <fullName evidence="1">Uncharacterized protein</fullName>
    </submittedName>
</protein>
<dbReference type="AlphaFoldDB" id="A0AAD8AQI4"/>
<sequence length="94" mass="11060">MDASDAFCSEWYPVNTQRKGLERVVEEWLRNQIKCGVKHGGLCRLLQHHNENRCNWSFVRKLSISLIQHRQDFEASIRGSQRPNASLMTRQQFS</sequence>